<evidence type="ECO:0000256" key="1">
    <source>
        <dbReference type="ARBA" id="ARBA00022908"/>
    </source>
</evidence>
<dbReference type="SUPFAM" id="SSF53041">
    <property type="entry name" value="Resolvase-like"/>
    <property type="match status" value="1"/>
</dbReference>
<dbReference type="PROSITE" id="PS51737">
    <property type="entry name" value="RECOMBINASE_DNA_BIND"/>
    <property type="match status" value="1"/>
</dbReference>
<evidence type="ECO:0000313" key="5">
    <source>
        <dbReference type="EMBL" id="SVB85893.1"/>
    </source>
</evidence>
<dbReference type="InterPro" id="IPR038109">
    <property type="entry name" value="DNA_bind_recomb_sf"/>
</dbReference>
<dbReference type="GO" id="GO:0000150">
    <property type="term" value="F:DNA strand exchange activity"/>
    <property type="evidence" value="ECO:0007669"/>
    <property type="project" value="InterPro"/>
</dbReference>
<dbReference type="InterPro" id="IPR050639">
    <property type="entry name" value="SSR_resolvase"/>
</dbReference>
<dbReference type="GO" id="GO:0015074">
    <property type="term" value="P:DNA integration"/>
    <property type="evidence" value="ECO:0007669"/>
    <property type="project" value="UniProtKB-KW"/>
</dbReference>
<name>A0A382HGU0_9ZZZZ</name>
<dbReference type="InterPro" id="IPR006119">
    <property type="entry name" value="Resolv_N"/>
</dbReference>
<dbReference type="EMBL" id="UINC01060898">
    <property type="protein sequence ID" value="SVB85893.1"/>
    <property type="molecule type" value="Genomic_DNA"/>
</dbReference>
<evidence type="ECO:0000256" key="2">
    <source>
        <dbReference type="ARBA" id="ARBA00023125"/>
    </source>
</evidence>
<dbReference type="Gene3D" id="3.90.1750.20">
    <property type="entry name" value="Putative Large Serine Recombinase, Chain B, Domain 2"/>
    <property type="match status" value="1"/>
</dbReference>
<dbReference type="InterPro" id="IPR011109">
    <property type="entry name" value="DNA_bind_recombinase_dom"/>
</dbReference>
<dbReference type="SMART" id="SM00857">
    <property type="entry name" value="Resolvase"/>
    <property type="match status" value="1"/>
</dbReference>
<dbReference type="Gene3D" id="3.40.50.1390">
    <property type="entry name" value="Resolvase, N-terminal catalytic domain"/>
    <property type="match status" value="1"/>
</dbReference>
<dbReference type="CDD" id="cd00338">
    <property type="entry name" value="Ser_Recombinase"/>
    <property type="match status" value="1"/>
</dbReference>
<dbReference type="InterPro" id="IPR006118">
    <property type="entry name" value="Recombinase_CS"/>
</dbReference>
<reference evidence="5" key="1">
    <citation type="submission" date="2018-05" db="EMBL/GenBank/DDBJ databases">
        <authorList>
            <person name="Lanie J.A."/>
            <person name="Ng W.-L."/>
            <person name="Kazmierczak K.M."/>
            <person name="Andrzejewski T.M."/>
            <person name="Davidsen T.M."/>
            <person name="Wayne K.J."/>
            <person name="Tettelin H."/>
            <person name="Glass J.I."/>
            <person name="Rusch D."/>
            <person name="Podicherti R."/>
            <person name="Tsui H.-C.T."/>
            <person name="Winkler M.E."/>
        </authorList>
    </citation>
    <scope>NUCLEOTIDE SEQUENCE</scope>
</reference>
<dbReference type="PROSITE" id="PS00397">
    <property type="entry name" value="RECOMBINASES_1"/>
    <property type="match status" value="1"/>
</dbReference>
<gene>
    <name evidence="5" type="ORF">METZ01_LOCUS238747</name>
</gene>
<evidence type="ECO:0000256" key="3">
    <source>
        <dbReference type="ARBA" id="ARBA00023172"/>
    </source>
</evidence>
<accession>A0A382HGU0</accession>
<dbReference type="PANTHER" id="PTHR30461">
    <property type="entry name" value="DNA-INVERTASE FROM LAMBDOID PROPHAGE"/>
    <property type="match status" value="1"/>
</dbReference>
<organism evidence="5">
    <name type="scientific">marine metagenome</name>
    <dbReference type="NCBI Taxonomy" id="408172"/>
    <lineage>
        <taxon>unclassified sequences</taxon>
        <taxon>metagenomes</taxon>
        <taxon>ecological metagenomes</taxon>
    </lineage>
</organism>
<dbReference type="InterPro" id="IPR036162">
    <property type="entry name" value="Resolvase-like_N_sf"/>
</dbReference>
<dbReference type="Pfam" id="PF00239">
    <property type="entry name" value="Resolvase"/>
    <property type="match status" value="1"/>
</dbReference>
<keyword evidence="2" id="KW-0238">DNA-binding</keyword>
<keyword evidence="3" id="KW-0233">DNA recombination</keyword>
<proteinExistence type="predicted"/>
<dbReference type="PANTHER" id="PTHR30461:SF23">
    <property type="entry name" value="DNA RECOMBINASE-RELATED"/>
    <property type="match status" value="1"/>
</dbReference>
<feature type="domain" description="Recombinase" evidence="4">
    <location>
        <begin position="169"/>
        <end position="220"/>
    </location>
</feature>
<keyword evidence="1" id="KW-0229">DNA integration</keyword>
<feature type="non-terminal residue" evidence="5">
    <location>
        <position position="220"/>
    </location>
</feature>
<sequence length="220" mass="25933">MKIKFTDKPNDTLYIYCRVSTTKQDEDGVSLDVQEERGLQVSKQLGLSPIVIKEQGSGLKPFREVRPLFTELIDNLEDGSVKNVWVDEDTRLTRHDIDQQIVHLEMKQKNVNLYVGMEGNPKKWDFTTDLIDTIITKVNQNQIQKQVRKSIRSKRKLFQEGCYMKGDPPFGYKLVDKKLELHEENSEWVKKIYEWYNQGKSTVWIRQQLFQNQIKPPRSK</sequence>
<evidence type="ECO:0000259" key="4">
    <source>
        <dbReference type="PROSITE" id="PS51737"/>
    </source>
</evidence>
<protein>
    <recommendedName>
        <fullName evidence="4">Recombinase domain-containing protein</fullName>
    </recommendedName>
</protein>
<dbReference type="GO" id="GO:0003677">
    <property type="term" value="F:DNA binding"/>
    <property type="evidence" value="ECO:0007669"/>
    <property type="project" value="UniProtKB-KW"/>
</dbReference>
<dbReference type="AlphaFoldDB" id="A0A382HGU0"/>